<dbReference type="SUPFAM" id="SSF51621">
    <property type="entry name" value="Phosphoenolpyruvate/pyruvate domain"/>
    <property type="match status" value="1"/>
</dbReference>
<dbReference type="InterPro" id="IPR015806">
    <property type="entry name" value="Pyrv_Knase_insert_dom_sf"/>
</dbReference>
<keyword evidence="9" id="KW-0067">ATP-binding</keyword>
<accession>A0ABR2YIC0</accession>
<evidence type="ECO:0000313" key="18">
    <source>
        <dbReference type="Proteomes" id="UP001491310"/>
    </source>
</evidence>
<dbReference type="InterPro" id="IPR015795">
    <property type="entry name" value="Pyrv_Knase_C"/>
</dbReference>
<dbReference type="SUPFAM" id="SSF50800">
    <property type="entry name" value="PK beta-barrel domain-like"/>
    <property type="match status" value="1"/>
</dbReference>
<dbReference type="Gene3D" id="3.20.20.60">
    <property type="entry name" value="Phosphoenolpyruvate-binding domains"/>
    <property type="match status" value="1"/>
</dbReference>
<dbReference type="InterPro" id="IPR015793">
    <property type="entry name" value="Pyrv_Knase_brl"/>
</dbReference>
<evidence type="ECO:0000256" key="13">
    <source>
        <dbReference type="ARBA" id="ARBA00048152"/>
    </source>
</evidence>
<dbReference type="EMBL" id="JALJOT010000011">
    <property type="protein sequence ID" value="KAK9905554.1"/>
    <property type="molecule type" value="Genomic_DNA"/>
</dbReference>
<keyword evidence="8 14" id="KW-0418">Kinase</keyword>
<comment type="pathway">
    <text evidence="2 14">Carbohydrate degradation; glycolysis; pyruvate from D-glyceraldehyde 3-phosphate: step 5/5.</text>
</comment>
<evidence type="ECO:0000259" key="15">
    <source>
        <dbReference type="Pfam" id="PF00224"/>
    </source>
</evidence>
<keyword evidence="7" id="KW-0547">Nucleotide-binding</keyword>
<evidence type="ECO:0000259" key="16">
    <source>
        <dbReference type="Pfam" id="PF02887"/>
    </source>
</evidence>
<keyword evidence="10 14" id="KW-0460">Magnesium</keyword>
<feature type="domain" description="Pyruvate kinase C-terminal" evidence="16">
    <location>
        <begin position="463"/>
        <end position="573"/>
    </location>
</feature>
<keyword evidence="12" id="KW-0670">Pyruvate</keyword>
<dbReference type="InterPro" id="IPR036918">
    <property type="entry name" value="Pyrv_Knase_C_sf"/>
</dbReference>
<dbReference type="Gene3D" id="3.40.1380.20">
    <property type="entry name" value="Pyruvate kinase, C-terminal domain"/>
    <property type="match status" value="1"/>
</dbReference>
<dbReference type="PANTHER" id="PTHR11817">
    <property type="entry name" value="PYRUVATE KINASE"/>
    <property type="match status" value="1"/>
</dbReference>
<name>A0ABR2YIC0_9CHLO</name>
<dbReference type="Gene3D" id="2.40.33.10">
    <property type="entry name" value="PK beta-barrel domain-like"/>
    <property type="match status" value="1"/>
</dbReference>
<evidence type="ECO:0000256" key="4">
    <source>
        <dbReference type="ARBA" id="ARBA00012142"/>
    </source>
</evidence>
<sequence length="677" mass="73032">MAPSRRKAKTHVLKNTDLRTIIEPADPDEVAFTATKVVVTIGPACQDVDTLCKILEAGATCARCDLTWGSLDFHKKSLSNLTEAMRRTRKLCAIVIDTIGRELTVNRPTTDEEDGWPKFEKGITVKANDKVILTTKEGATLSGNTLPVSYPKFMSMVQKGDTIFLGRYLVTGSEESSCYLTVEEVGKEDVTCTARNSADLNGLLTIFHTERSADALQNVQNDLPILTDYDKKALEALLSCFEVDFVSLSFVREADDVHSAREFLDSLGHTTTKLMAKCETRQSLFNFQSIAQASDAIIMSRGNLGLDVLPEKMALVQKAVISNSNLIGKPVLITRVVDTMVNTPRPTRAEATDVANAVLDGVDGILLGAETLRGKYPVQTVQTILAICRQAEKAFDHNYHFEHLMAEALDAETESGLDALARSISVTSLGSHERDGHDMSHTLGSSVSLSKQHTGAPLLSKLESIASSAVRAADKVGAALIIVYTQSGQTASLVSKYRPPMPILTLVIPQLKNDGMKFQLVGRGVARQCQIQRGLLPVLAAPSPSGETLLHEAVQMSLRVGLVKPNDHIVVVQMISDALVVKILSVDELGGGIKAIRPQSLLDMMKATAGMEDDEEFEEQKDDDRNIGHTIGQPSVNAGVSRNLLHTNSIASTSNILPAKAPTTGIANSNIANGKAS</sequence>
<evidence type="ECO:0000256" key="1">
    <source>
        <dbReference type="ARBA" id="ARBA00001958"/>
    </source>
</evidence>
<dbReference type="SUPFAM" id="SSF52935">
    <property type="entry name" value="PK C-terminal domain-like"/>
    <property type="match status" value="1"/>
</dbReference>
<evidence type="ECO:0000256" key="8">
    <source>
        <dbReference type="ARBA" id="ARBA00022777"/>
    </source>
</evidence>
<comment type="cofactor">
    <cofactor evidence="1">
        <name>K(+)</name>
        <dbReference type="ChEBI" id="CHEBI:29103"/>
    </cofactor>
</comment>
<keyword evidence="18" id="KW-1185">Reference proteome</keyword>
<feature type="domain" description="Pyruvate kinase barrel" evidence="15">
    <location>
        <begin position="34"/>
        <end position="381"/>
    </location>
</feature>
<reference evidence="17 18" key="1">
    <citation type="journal article" date="2024" name="Nat. Commun.">
        <title>Phylogenomics reveals the evolutionary origins of lichenization in chlorophyte algae.</title>
        <authorList>
            <person name="Puginier C."/>
            <person name="Libourel C."/>
            <person name="Otte J."/>
            <person name="Skaloud P."/>
            <person name="Haon M."/>
            <person name="Grisel S."/>
            <person name="Petersen M."/>
            <person name="Berrin J.G."/>
            <person name="Delaux P.M."/>
            <person name="Dal Grande F."/>
            <person name="Keller J."/>
        </authorList>
    </citation>
    <scope>NUCLEOTIDE SEQUENCE [LARGE SCALE GENOMIC DNA]</scope>
    <source>
        <strain evidence="17 18">SAG 216-7</strain>
    </source>
</reference>
<evidence type="ECO:0000256" key="9">
    <source>
        <dbReference type="ARBA" id="ARBA00022840"/>
    </source>
</evidence>
<keyword evidence="5 14" id="KW-0808">Transferase</keyword>
<dbReference type="Proteomes" id="UP001491310">
    <property type="component" value="Unassembled WGS sequence"/>
</dbReference>
<proteinExistence type="inferred from homology"/>
<dbReference type="Pfam" id="PF02887">
    <property type="entry name" value="PK_C"/>
    <property type="match status" value="1"/>
</dbReference>
<dbReference type="InterPro" id="IPR011037">
    <property type="entry name" value="Pyrv_Knase-like_insert_dom_sf"/>
</dbReference>
<dbReference type="InterPro" id="IPR001697">
    <property type="entry name" value="Pyr_Knase"/>
</dbReference>
<evidence type="ECO:0000256" key="3">
    <source>
        <dbReference type="ARBA" id="ARBA00008663"/>
    </source>
</evidence>
<evidence type="ECO:0000256" key="5">
    <source>
        <dbReference type="ARBA" id="ARBA00022679"/>
    </source>
</evidence>
<keyword evidence="6" id="KW-0479">Metal-binding</keyword>
<evidence type="ECO:0000256" key="12">
    <source>
        <dbReference type="ARBA" id="ARBA00023317"/>
    </source>
</evidence>
<evidence type="ECO:0000256" key="7">
    <source>
        <dbReference type="ARBA" id="ARBA00022741"/>
    </source>
</evidence>
<dbReference type="PRINTS" id="PR01050">
    <property type="entry name" value="PYRUVTKNASE"/>
</dbReference>
<evidence type="ECO:0000256" key="10">
    <source>
        <dbReference type="ARBA" id="ARBA00022842"/>
    </source>
</evidence>
<evidence type="ECO:0000256" key="2">
    <source>
        <dbReference type="ARBA" id="ARBA00004997"/>
    </source>
</evidence>
<dbReference type="InterPro" id="IPR015813">
    <property type="entry name" value="Pyrv/PenolPyrv_kinase-like_dom"/>
</dbReference>
<dbReference type="InterPro" id="IPR040442">
    <property type="entry name" value="Pyrv_kinase-like_dom_sf"/>
</dbReference>
<protein>
    <recommendedName>
        <fullName evidence="4 14">Pyruvate kinase</fullName>
        <ecNumber evidence="4 14">2.7.1.40</ecNumber>
    </recommendedName>
</protein>
<dbReference type="EC" id="2.7.1.40" evidence="4 14"/>
<gene>
    <name evidence="17" type="ORF">WJX75_002050</name>
</gene>
<evidence type="ECO:0000256" key="14">
    <source>
        <dbReference type="RuleBase" id="RU000504"/>
    </source>
</evidence>
<evidence type="ECO:0000256" key="11">
    <source>
        <dbReference type="ARBA" id="ARBA00023152"/>
    </source>
</evidence>
<comment type="catalytic activity">
    <reaction evidence="13 14">
        <text>pyruvate + ATP = phosphoenolpyruvate + ADP + H(+)</text>
        <dbReference type="Rhea" id="RHEA:18157"/>
        <dbReference type="ChEBI" id="CHEBI:15361"/>
        <dbReference type="ChEBI" id="CHEBI:15378"/>
        <dbReference type="ChEBI" id="CHEBI:30616"/>
        <dbReference type="ChEBI" id="CHEBI:58702"/>
        <dbReference type="ChEBI" id="CHEBI:456216"/>
        <dbReference type="EC" id="2.7.1.40"/>
    </reaction>
</comment>
<comment type="similarity">
    <text evidence="3 14">Belongs to the pyruvate kinase family.</text>
</comment>
<comment type="caution">
    <text evidence="17">The sequence shown here is derived from an EMBL/GenBank/DDBJ whole genome shotgun (WGS) entry which is preliminary data.</text>
</comment>
<keyword evidence="11 14" id="KW-0324">Glycolysis</keyword>
<organism evidence="17 18">
    <name type="scientific">Coccomyxa subellipsoidea</name>
    <dbReference type="NCBI Taxonomy" id="248742"/>
    <lineage>
        <taxon>Eukaryota</taxon>
        <taxon>Viridiplantae</taxon>
        <taxon>Chlorophyta</taxon>
        <taxon>core chlorophytes</taxon>
        <taxon>Trebouxiophyceae</taxon>
        <taxon>Trebouxiophyceae incertae sedis</taxon>
        <taxon>Coccomyxaceae</taxon>
        <taxon>Coccomyxa</taxon>
    </lineage>
</organism>
<dbReference type="Pfam" id="PF00224">
    <property type="entry name" value="PK"/>
    <property type="match status" value="1"/>
</dbReference>
<evidence type="ECO:0000313" key="17">
    <source>
        <dbReference type="EMBL" id="KAK9905554.1"/>
    </source>
</evidence>
<evidence type="ECO:0000256" key="6">
    <source>
        <dbReference type="ARBA" id="ARBA00022723"/>
    </source>
</evidence>